<feature type="compositionally biased region" description="Basic and acidic residues" evidence="1">
    <location>
        <begin position="100"/>
        <end position="109"/>
    </location>
</feature>
<sequence length="118" mass="13798">MGNCLVLKDKGLWKIKSTDTDILKYHSTSRICQADKQRGHLYHLHQPKKIQIKENSAVRIKMVISKQELKEILEREGLTFEDMMSQIQKEPGYSRKKRNEKSVTWKPDLESVSEANDL</sequence>
<organism evidence="2 3">
    <name type="scientific">Asparagus officinalis</name>
    <name type="common">Garden asparagus</name>
    <dbReference type="NCBI Taxonomy" id="4686"/>
    <lineage>
        <taxon>Eukaryota</taxon>
        <taxon>Viridiplantae</taxon>
        <taxon>Streptophyta</taxon>
        <taxon>Embryophyta</taxon>
        <taxon>Tracheophyta</taxon>
        <taxon>Spermatophyta</taxon>
        <taxon>Magnoliopsida</taxon>
        <taxon>Liliopsida</taxon>
        <taxon>Asparagales</taxon>
        <taxon>Asparagaceae</taxon>
        <taxon>Asparagoideae</taxon>
        <taxon>Asparagus</taxon>
    </lineage>
</organism>
<reference evidence="3" key="1">
    <citation type="journal article" date="2017" name="Nat. Commun.">
        <title>The asparagus genome sheds light on the origin and evolution of a young Y chromosome.</title>
        <authorList>
            <person name="Harkess A."/>
            <person name="Zhou J."/>
            <person name="Xu C."/>
            <person name="Bowers J.E."/>
            <person name="Van der Hulst R."/>
            <person name="Ayyampalayam S."/>
            <person name="Mercati F."/>
            <person name="Riccardi P."/>
            <person name="McKain M.R."/>
            <person name="Kakrana A."/>
            <person name="Tang H."/>
            <person name="Ray J."/>
            <person name="Groenendijk J."/>
            <person name="Arikit S."/>
            <person name="Mathioni S.M."/>
            <person name="Nakano M."/>
            <person name="Shan H."/>
            <person name="Telgmann-Rauber A."/>
            <person name="Kanno A."/>
            <person name="Yue Z."/>
            <person name="Chen H."/>
            <person name="Li W."/>
            <person name="Chen Y."/>
            <person name="Xu X."/>
            <person name="Zhang Y."/>
            <person name="Luo S."/>
            <person name="Chen H."/>
            <person name="Gao J."/>
            <person name="Mao Z."/>
            <person name="Pires J.C."/>
            <person name="Luo M."/>
            <person name="Kudrna D."/>
            <person name="Wing R.A."/>
            <person name="Meyers B.C."/>
            <person name="Yi K."/>
            <person name="Kong H."/>
            <person name="Lavrijsen P."/>
            <person name="Sunseri F."/>
            <person name="Falavigna A."/>
            <person name="Ye Y."/>
            <person name="Leebens-Mack J.H."/>
            <person name="Chen G."/>
        </authorList>
    </citation>
    <scope>NUCLEOTIDE SEQUENCE [LARGE SCALE GENOMIC DNA]</scope>
    <source>
        <strain evidence="3">cv. DH0086</strain>
    </source>
</reference>
<dbReference type="AlphaFoldDB" id="A0A5P1E4I6"/>
<proteinExistence type="predicted"/>
<dbReference type="Proteomes" id="UP000243459">
    <property type="component" value="Chromosome 9"/>
</dbReference>
<dbReference type="Gramene" id="ONK57438">
    <property type="protein sequence ID" value="ONK57438"/>
    <property type="gene ID" value="A4U43_C09F520"/>
</dbReference>
<name>A0A5P1E4I6_ASPOF</name>
<protein>
    <submittedName>
        <fullName evidence="2">Uncharacterized protein</fullName>
    </submittedName>
</protein>
<gene>
    <name evidence="2" type="ORF">A4U43_C09F520</name>
</gene>
<evidence type="ECO:0000313" key="3">
    <source>
        <dbReference type="Proteomes" id="UP000243459"/>
    </source>
</evidence>
<dbReference type="PANTHER" id="PTHR33148:SF46">
    <property type="entry name" value="EMB|CAB85509.1"/>
    <property type="match status" value="1"/>
</dbReference>
<evidence type="ECO:0000313" key="2">
    <source>
        <dbReference type="EMBL" id="ONK57438.1"/>
    </source>
</evidence>
<dbReference type="PANTHER" id="PTHR33148">
    <property type="entry name" value="PLASTID MOVEMENT IMPAIRED PROTEIN-RELATED"/>
    <property type="match status" value="1"/>
</dbReference>
<dbReference type="EMBL" id="CM007389">
    <property type="protein sequence ID" value="ONK57438.1"/>
    <property type="molecule type" value="Genomic_DNA"/>
</dbReference>
<evidence type="ECO:0000256" key="1">
    <source>
        <dbReference type="SAM" id="MobiDB-lite"/>
    </source>
</evidence>
<keyword evidence="3" id="KW-1185">Reference proteome</keyword>
<accession>A0A5P1E4I6</accession>
<feature type="region of interest" description="Disordered" evidence="1">
    <location>
        <begin position="88"/>
        <end position="118"/>
    </location>
</feature>